<protein>
    <submittedName>
        <fullName evidence="1">Uncharacterized protein</fullName>
    </submittedName>
</protein>
<sequence length="116" mass="12833">MISCVPNIGAILAFLQGVMHDAKVAVIFALLGNDFMHGLCNNLPSATGARTRYRNGEAGLPLMEHNNVIRQGGVCLFYRLNIRRILVKRNKGFRIARVNLGFFDSALNNEDSRSSL</sequence>
<gene>
    <name evidence="1" type="ordered locus">HPL003_17825</name>
</gene>
<dbReference type="AlphaFoldDB" id="G7W0Y2"/>
<evidence type="ECO:0000313" key="2">
    <source>
        <dbReference type="Proteomes" id="UP000005876"/>
    </source>
</evidence>
<dbReference type="KEGG" id="pta:HPL003_17825"/>
<dbReference type="STRING" id="985665.HPL003_17825"/>
<organism evidence="1 2">
    <name type="scientific">Paenibacillus terrae (strain HPL-003)</name>
    <dbReference type="NCBI Taxonomy" id="985665"/>
    <lineage>
        <taxon>Bacteria</taxon>
        <taxon>Bacillati</taxon>
        <taxon>Bacillota</taxon>
        <taxon>Bacilli</taxon>
        <taxon>Bacillales</taxon>
        <taxon>Paenibacillaceae</taxon>
        <taxon>Paenibacillus</taxon>
    </lineage>
</organism>
<dbReference type="HOGENOM" id="CLU_2094447_0_0_9"/>
<dbReference type="EMBL" id="CP003107">
    <property type="protein sequence ID" value="AET60309.1"/>
    <property type="molecule type" value="Genomic_DNA"/>
</dbReference>
<reference evidence="1 2" key="3">
    <citation type="journal article" date="2012" name="J. Bacteriol.">
        <title>Genome Sequence of Paenibacillus terrae HPL-003, a Xylanase-Producing Bacterium Isolated from Soil Found in Forest Residue.</title>
        <authorList>
            <person name="Shin S.H."/>
            <person name="Kim S."/>
            <person name="Kim J.Y."/>
            <person name="Song H.Y."/>
            <person name="Cho S.J."/>
            <person name="Kim D.R."/>
            <person name="Lee K.I."/>
            <person name="Lim H.K."/>
            <person name="Park N.J."/>
            <person name="Hwang I.T."/>
            <person name="Yang K.S."/>
        </authorList>
    </citation>
    <scope>NUCLEOTIDE SEQUENCE [LARGE SCALE GENOMIC DNA]</scope>
    <source>
        <strain evidence="1 2">HPL-003</strain>
    </source>
</reference>
<reference key="2">
    <citation type="submission" date="2011-11" db="EMBL/GenBank/DDBJ databases">
        <authorList>
            <person name="Shin S.H."/>
            <person name="Kim S."/>
            <person name="Kim J.Y."/>
        </authorList>
    </citation>
    <scope>NUCLEOTIDE SEQUENCE</scope>
    <source>
        <strain>HPL-003</strain>
    </source>
</reference>
<accession>G7W0Y2</accession>
<proteinExistence type="predicted"/>
<dbReference type="Proteomes" id="UP000005876">
    <property type="component" value="Chromosome"/>
</dbReference>
<name>G7W0Y2_PAETH</name>
<evidence type="ECO:0000313" key="1">
    <source>
        <dbReference type="EMBL" id="AET60309.1"/>
    </source>
</evidence>
<dbReference type="RefSeq" id="WP_014281018.1">
    <property type="nucleotide sequence ID" value="NC_016641.1"/>
</dbReference>
<reference evidence="2" key="1">
    <citation type="submission" date="2011-11" db="EMBL/GenBank/DDBJ databases">
        <title>Complete sequence of Paenibacillus terrae HPL-003.</title>
        <authorList>
            <person name="Shin S.H."/>
            <person name="Kim S."/>
            <person name="Kim J.Y."/>
        </authorList>
    </citation>
    <scope>NUCLEOTIDE SEQUENCE [LARGE SCALE GENOMIC DNA]</scope>
    <source>
        <strain evidence="2">HPL-003</strain>
    </source>
</reference>